<accession>A0ABX0HAM1</accession>
<dbReference type="Proteomes" id="UP000649799">
    <property type="component" value="Unassembled WGS sequence"/>
</dbReference>
<feature type="domain" description="Flavodoxin-like fold" evidence="2">
    <location>
        <begin position="2"/>
        <end position="162"/>
    </location>
</feature>
<name>A0ABX0HAM1_9BACT</name>
<dbReference type="PANTHER" id="PTHR47307:SF1">
    <property type="entry name" value="GLUTATHIONE-REGULATED POTASSIUM-EFFLUX SYSTEM ANCILLARY PROTEIN KEFG"/>
    <property type="match status" value="1"/>
</dbReference>
<dbReference type="Pfam" id="PF02525">
    <property type="entry name" value="Flavodoxin_2"/>
    <property type="match status" value="1"/>
</dbReference>
<proteinExistence type="predicted"/>
<evidence type="ECO:0000259" key="2">
    <source>
        <dbReference type="Pfam" id="PF02525"/>
    </source>
</evidence>
<dbReference type="InterPro" id="IPR046980">
    <property type="entry name" value="KefG/KefF"/>
</dbReference>
<dbReference type="EMBL" id="JAANYN010000004">
    <property type="protein sequence ID" value="NHE57476.1"/>
    <property type="molecule type" value="Genomic_DNA"/>
</dbReference>
<evidence type="ECO:0000256" key="1">
    <source>
        <dbReference type="ARBA" id="ARBA00023002"/>
    </source>
</evidence>
<dbReference type="SUPFAM" id="SSF52218">
    <property type="entry name" value="Flavoproteins"/>
    <property type="match status" value="1"/>
</dbReference>
<keyword evidence="1" id="KW-0560">Oxidoreductase</keyword>
<gene>
    <name evidence="3" type="ORF">G9Q97_11715</name>
</gene>
<protein>
    <submittedName>
        <fullName evidence="3">NAD(P)H-dependent oxidoreductase</fullName>
    </submittedName>
</protein>
<reference evidence="3 4" key="1">
    <citation type="submission" date="2020-03" db="EMBL/GenBank/DDBJ databases">
        <title>Cyclobacterium plantarum sp. nov., a marine bacterium isolated from a coastal-marine wetland.</title>
        <authorList>
            <person name="Sanchez-Porro C."/>
            <person name="Ventosa A."/>
            <person name="Amoozegar M."/>
        </authorList>
    </citation>
    <scope>NUCLEOTIDE SEQUENCE [LARGE SCALE GENOMIC DNA]</scope>
    <source>
        <strain evidence="3 4">GBPx2</strain>
    </source>
</reference>
<keyword evidence="4" id="KW-1185">Reference proteome</keyword>
<organism evidence="3 4">
    <name type="scientific">Cyclobacterium plantarum</name>
    <dbReference type="NCBI Taxonomy" id="2716263"/>
    <lineage>
        <taxon>Bacteria</taxon>
        <taxon>Pseudomonadati</taxon>
        <taxon>Bacteroidota</taxon>
        <taxon>Cytophagia</taxon>
        <taxon>Cytophagales</taxon>
        <taxon>Cyclobacteriaceae</taxon>
        <taxon>Cyclobacterium</taxon>
    </lineage>
</organism>
<comment type="caution">
    <text evidence="3">The sequence shown here is derived from an EMBL/GenBank/DDBJ whole genome shotgun (WGS) entry which is preliminary data.</text>
</comment>
<dbReference type="InterPro" id="IPR003680">
    <property type="entry name" value="Flavodoxin_fold"/>
</dbReference>
<evidence type="ECO:0000313" key="4">
    <source>
        <dbReference type="Proteomes" id="UP000649799"/>
    </source>
</evidence>
<dbReference type="InterPro" id="IPR029039">
    <property type="entry name" value="Flavoprotein-like_sf"/>
</dbReference>
<sequence length="191" mass="21828">MKNILVIMAHPKFEHSRIMKGMVDEIQDMPNVTIRDLYELYPDFNVQVQEEQELLLLADVLVWLHPVYWYSSPPLLKQWIDLVLEFNWAYGPRGTYLKGKTAFSAISTGGNDAAYSANGKRGHGLTQFLLPFKQTATLCGMNYLPPFHIGGSHELAAQKLKQETGLFKSLLEFLTQNRDFSGLHQFPKLNQ</sequence>
<dbReference type="Gene3D" id="3.40.50.360">
    <property type="match status" value="1"/>
</dbReference>
<dbReference type="RefSeq" id="WP_166147023.1">
    <property type="nucleotide sequence ID" value="NZ_JAANYN010000004.1"/>
</dbReference>
<evidence type="ECO:0000313" key="3">
    <source>
        <dbReference type="EMBL" id="NHE57476.1"/>
    </source>
</evidence>
<dbReference type="PANTHER" id="PTHR47307">
    <property type="entry name" value="GLUTATHIONE-REGULATED POTASSIUM-EFFLUX SYSTEM ANCILLARY PROTEIN KEFG"/>
    <property type="match status" value="1"/>
</dbReference>